<feature type="compositionally biased region" description="Basic and acidic residues" evidence="1">
    <location>
        <begin position="128"/>
        <end position="138"/>
    </location>
</feature>
<accession>A0A084AG78</accession>
<dbReference type="AlphaFoldDB" id="A0A084AG78"/>
<reference evidence="2 3" key="1">
    <citation type="journal article" date="2014" name="BMC Genomics">
        <title>Comparative genome sequencing reveals chemotype-specific gene clusters in the toxigenic black mold Stachybotrys.</title>
        <authorList>
            <person name="Semeiks J."/>
            <person name="Borek D."/>
            <person name="Otwinowski Z."/>
            <person name="Grishin N.V."/>
        </authorList>
    </citation>
    <scope>NUCLEOTIDE SEQUENCE [LARGE SCALE GENOMIC DNA]</scope>
    <source>
        <strain evidence="3">CBS 109288 / IBT 7711</strain>
    </source>
</reference>
<dbReference type="HOGENOM" id="CLU_1778675_0_0_1"/>
<evidence type="ECO:0000313" key="3">
    <source>
        <dbReference type="Proteomes" id="UP000028045"/>
    </source>
</evidence>
<dbReference type="EMBL" id="KL648743">
    <property type="protein sequence ID" value="KEY64307.1"/>
    <property type="molecule type" value="Genomic_DNA"/>
</dbReference>
<feature type="region of interest" description="Disordered" evidence="1">
    <location>
        <begin position="125"/>
        <end position="146"/>
    </location>
</feature>
<protein>
    <submittedName>
        <fullName evidence="2">Uncharacterized protein</fullName>
    </submittedName>
</protein>
<keyword evidence="3" id="KW-1185">Reference proteome</keyword>
<evidence type="ECO:0000313" key="2">
    <source>
        <dbReference type="EMBL" id="KEY64307.1"/>
    </source>
</evidence>
<name>A0A084AG78_STACB</name>
<dbReference type="Proteomes" id="UP000028045">
    <property type="component" value="Unassembled WGS sequence"/>
</dbReference>
<sequence length="146" mass="15522">MRVLFLRGPRIFMDCALSLQFPGKLNFQGTMTWLKVAQAACPTLRHDGTVAAARNPRSSPLLSLPFDKDQRFTPECVGSGGQGSGPCASPAGVGIDSGFKRLRLKAIGSRGPFLTIAAADVDPAETLGPKHADSKADVWKQTTDLP</sequence>
<organism evidence="2 3">
    <name type="scientific">Stachybotrys chartarum (strain CBS 109288 / IBT 7711)</name>
    <name type="common">Toxic black mold</name>
    <name type="synonym">Stilbospora chartarum</name>
    <dbReference type="NCBI Taxonomy" id="1280523"/>
    <lineage>
        <taxon>Eukaryota</taxon>
        <taxon>Fungi</taxon>
        <taxon>Dikarya</taxon>
        <taxon>Ascomycota</taxon>
        <taxon>Pezizomycotina</taxon>
        <taxon>Sordariomycetes</taxon>
        <taxon>Hypocreomycetidae</taxon>
        <taxon>Hypocreales</taxon>
        <taxon>Stachybotryaceae</taxon>
        <taxon>Stachybotrys</taxon>
    </lineage>
</organism>
<gene>
    <name evidence="2" type="ORF">S7711_11032</name>
</gene>
<evidence type="ECO:0000256" key="1">
    <source>
        <dbReference type="SAM" id="MobiDB-lite"/>
    </source>
</evidence>
<proteinExistence type="predicted"/>